<feature type="transmembrane region" description="Helical" evidence="6">
    <location>
        <begin position="12"/>
        <end position="28"/>
    </location>
</feature>
<feature type="transmembrane region" description="Helical" evidence="6">
    <location>
        <begin position="171"/>
        <end position="194"/>
    </location>
</feature>
<evidence type="ECO:0000313" key="7">
    <source>
        <dbReference type="EMBL" id="VAY89236.1"/>
    </source>
</evidence>
<feature type="transmembrane region" description="Helical" evidence="6">
    <location>
        <begin position="263"/>
        <end position="287"/>
    </location>
</feature>
<dbReference type="PANTHER" id="PTHR30482:SF10">
    <property type="entry name" value="HIGH-AFFINITY BRANCHED-CHAIN AMINO ACID TRANSPORT PROTEIN BRAE"/>
    <property type="match status" value="1"/>
</dbReference>
<comment type="subcellular location">
    <subcellularLocation>
        <location evidence="1">Cell membrane</location>
        <topology evidence="1">Multi-pass membrane protein</topology>
    </subcellularLocation>
</comment>
<dbReference type="GO" id="GO:0015658">
    <property type="term" value="F:branched-chain amino acid transmembrane transporter activity"/>
    <property type="evidence" value="ECO:0007669"/>
    <property type="project" value="InterPro"/>
</dbReference>
<evidence type="ECO:0000256" key="5">
    <source>
        <dbReference type="ARBA" id="ARBA00023136"/>
    </source>
</evidence>
<evidence type="ECO:0000256" key="2">
    <source>
        <dbReference type="ARBA" id="ARBA00022475"/>
    </source>
</evidence>
<reference evidence="7" key="1">
    <citation type="submission" date="2018-10" db="EMBL/GenBank/DDBJ databases">
        <authorList>
            <person name="Plewniak F."/>
        </authorList>
    </citation>
    <scope>NUCLEOTIDE SEQUENCE</scope>
</reference>
<evidence type="ECO:0000256" key="3">
    <source>
        <dbReference type="ARBA" id="ARBA00022692"/>
    </source>
</evidence>
<evidence type="ECO:0000256" key="6">
    <source>
        <dbReference type="SAM" id="Phobius"/>
    </source>
</evidence>
<gene>
    <name evidence="7" type="primary">braE</name>
    <name evidence="7" type="ORF">CARN8_5940002</name>
</gene>
<keyword evidence="5 6" id="KW-0472">Membrane</keyword>
<dbReference type="InterPro" id="IPR043428">
    <property type="entry name" value="LivM-like"/>
</dbReference>
<accession>A0A3P3ZQP0</accession>
<dbReference type="CDD" id="cd06581">
    <property type="entry name" value="TM_PBP1_LivM_like"/>
    <property type="match status" value="1"/>
</dbReference>
<keyword evidence="4 6" id="KW-1133">Transmembrane helix</keyword>
<evidence type="ECO:0000256" key="4">
    <source>
        <dbReference type="ARBA" id="ARBA00022989"/>
    </source>
</evidence>
<dbReference type="InterPro" id="IPR001851">
    <property type="entry name" value="ABC_transp_permease"/>
</dbReference>
<feature type="transmembrane region" description="Helical" evidence="6">
    <location>
        <begin position="35"/>
        <end position="55"/>
    </location>
</feature>
<dbReference type="EMBL" id="UOYP01000550">
    <property type="protein sequence ID" value="VAY89236.1"/>
    <property type="molecule type" value="Genomic_DNA"/>
</dbReference>
<feature type="transmembrane region" description="Helical" evidence="6">
    <location>
        <begin position="228"/>
        <end position="251"/>
    </location>
</feature>
<dbReference type="GO" id="GO:0005886">
    <property type="term" value="C:plasma membrane"/>
    <property type="evidence" value="ECO:0007669"/>
    <property type="project" value="UniProtKB-SubCell"/>
</dbReference>
<dbReference type="PANTHER" id="PTHR30482">
    <property type="entry name" value="HIGH-AFFINITY BRANCHED-CHAIN AMINO ACID TRANSPORT SYSTEM PERMEASE"/>
    <property type="match status" value="1"/>
</dbReference>
<evidence type="ECO:0000256" key="1">
    <source>
        <dbReference type="ARBA" id="ARBA00004651"/>
    </source>
</evidence>
<sequence length="348" mass="38218">MIACPPRFKFLWMLLGTLILPWVIEGLLGRGWVRILDFALLSVLLAIGLNIVVGYAGLLDLGFIAFFGVGAYAYALLASPQFGVHWPLWAILPTGILVAASFGVALGWPTLGLRGDYLAIVTMGFGEIIRVFLNNLTAPINITNGPQGITMIDALHLGTWSFARPHRLWGIPLPALVGTYYLFLLFVLLALFLSRRLEYSRIGRAWMAIREDEIAAASMGLDTRRLKLLAYALGAAFGGVSGGLFAGFQGFVSPESFTLQESVMILCMVVLGGMGNLRGVVAGALLLAFLPEVLRPLGGWQQHWFHRVLIDPSTLRLFLFGVTLVVLMRWRPEGLLPSRARAREWHTS</sequence>
<dbReference type="AlphaFoldDB" id="A0A3P3ZQP0"/>
<protein>
    <submittedName>
        <fullName evidence="7">High-affinity branched-chain amino acid transport system permease protein BraE</fullName>
    </submittedName>
</protein>
<feature type="transmembrane region" description="Helical" evidence="6">
    <location>
        <begin position="61"/>
        <end position="79"/>
    </location>
</feature>
<feature type="transmembrane region" description="Helical" evidence="6">
    <location>
        <begin position="86"/>
        <end position="108"/>
    </location>
</feature>
<dbReference type="Pfam" id="PF02653">
    <property type="entry name" value="BPD_transp_2"/>
    <property type="match status" value="1"/>
</dbReference>
<name>A0A3P3ZQP0_9ZZZZ</name>
<organism evidence="7">
    <name type="scientific">mine drainage metagenome</name>
    <dbReference type="NCBI Taxonomy" id="410659"/>
    <lineage>
        <taxon>unclassified sequences</taxon>
        <taxon>metagenomes</taxon>
        <taxon>ecological metagenomes</taxon>
    </lineage>
</organism>
<keyword evidence="2" id="KW-1003">Cell membrane</keyword>
<keyword evidence="3 6" id="KW-0812">Transmembrane</keyword>
<proteinExistence type="predicted"/>